<name>A0A2P2JTX5_RHIMU</name>
<sequence>MELYEEESSGDLLRQPKEWCLLVKFITLKH</sequence>
<reference evidence="1" key="1">
    <citation type="submission" date="2018-02" db="EMBL/GenBank/DDBJ databases">
        <title>Rhizophora mucronata_Transcriptome.</title>
        <authorList>
            <person name="Meera S.P."/>
            <person name="Sreeshan A."/>
            <person name="Augustine A."/>
        </authorList>
    </citation>
    <scope>NUCLEOTIDE SEQUENCE</scope>
    <source>
        <tissue evidence="1">Leaf</tissue>
    </source>
</reference>
<dbReference type="EMBL" id="GGEC01016434">
    <property type="protein sequence ID" value="MBW96917.1"/>
    <property type="molecule type" value="Transcribed_RNA"/>
</dbReference>
<proteinExistence type="predicted"/>
<dbReference type="AlphaFoldDB" id="A0A2P2JTX5"/>
<evidence type="ECO:0000313" key="1">
    <source>
        <dbReference type="EMBL" id="MBW96917.1"/>
    </source>
</evidence>
<organism evidence="1">
    <name type="scientific">Rhizophora mucronata</name>
    <name type="common">Asiatic mangrove</name>
    <dbReference type="NCBI Taxonomy" id="61149"/>
    <lineage>
        <taxon>Eukaryota</taxon>
        <taxon>Viridiplantae</taxon>
        <taxon>Streptophyta</taxon>
        <taxon>Embryophyta</taxon>
        <taxon>Tracheophyta</taxon>
        <taxon>Spermatophyta</taxon>
        <taxon>Magnoliopsida</taxon>
        <taxon>eudicotyledons</taxon>
        <taxon>Gunneridae</taxon>
        <taxon>Pentapetalae</taxon>
        <taxon>rosids</taxon>
        <taxon>fabids</taxon>
        <taxon>Malpighiales</taxon>
        <taxon>Rhizophoraceae</taxon>
        <taxon>Rhizophora</taxon>
    </lineage>
</organism>
<accession>A0A2P2JTX5</accession>
<protein>
    <submittedName>
        <fullName evidence="1">Uncharacterized protein</fullName>
    </submittedName>
</protein>